<sequence>MPKAITCMFHIFLILQQRCDAACCFCCVKQTKKKSRMLHATRTMRFKQLHETVVGTMQLFHVHAGRTLDVIHLI</sequence>
<evidence type="ECO:0000256" key="1">
    <source>
        <dbReference type="SAM" id="SignalP"/>
    </source>
</evidence>
<feature type="signal peptide" evidence="1">
    <location>
        <begin position="1"/>
        <end position="21"/>
    </location>
</feature>
<protein>
    <submittedName>
        <fullName evidence="2">Putative secreted protein</fullName>
    </submittedName>
</protein>
<dbReference type="EMBL" id="GBBK01005729">
    <property type="protein sequence ID" value="JAC18753.1"/>
    <property type="molecule type" value="mRNA"/>
</dbReference>
<name>A0A023FD16_AMBCJ</name>
<proteinExistence type="evidence at transcript level"/>
<feature type="chain" id="PRO_5001514860" evidence="1">
    <location>
        <begin position="22"/>
        <end position="74"/>
    </location>
</feature>
<keyword evidence="1" id="KW-0732">Signal</keyword>
<dbReference type="AlphaFoldDB" id="A0A023FD16"/>
<reference evidence="2" key="1">
    <citation type="submission" date="2014-03" db="EMBL/GenBank/DDBJ databases">
        <title>The sialotranscriptome of Amblyomma triste, Amblyomma parvum and Amblyomma cajennense ticks, uncovered by 454-based RNA-seq.</title>
        <authorList>
            <person name="Garcia G.R."/>
            <person name="Gardinassi L.G."/>
            <person name="Ribeiro J.M."/>
            <person name="Anatriello E."/>
            <person name="Ferreira B.R."/>
            <person name="Moreira H.N."/>
            <person name="Mafra C."/>
            <person name="Olegario M.M."/>
            <person name="Szabo P.J."/>
            <person name="Miranda-Santos I.K."/>
            <person name="Maruyama S.R."/>
        </authorList>
    </citation>
    <scope>NUCLEOTIDE SEQUENCE</scope>
    <source>
        <strain evidence="2">Uberlandia</strain>
        <tissue evidence="2">Salivary glands</tissue>
    </source>
</reference>
<evidence type="ECO:0000313" key="2">
    <source>
        <dbReference type="EMBL" id="JAC18753.1"/>
    </source>
</evidence>
<accession>A0A023FD16</accession>
<organism evidence="2">
    <name type="scientific">Amblyomma cajennense</name>
    <name type="common">Cayenne tick</name>
    <name type="synonym">Acarus cajennensis</name>
    <dbReference type="NCBI Taxonomy" id="34607"/>
    <lineage>
        <taxon>Eukaryota</taxon>
        <taxon>Metazoa</taxon>
        <taxon>Ecdysozoa</taxon>
        <taxon>Arthropoda</taxon>
        <taxon>Chelicerata</taxon>
        <taxon>Arachnida</taxon>
        <taxon>Acari</taxon>
        <taxon>Parasitiformes</taxon>
        <taxon>Ixodida</taxon>
        <taxon>Ixodoidea</taxon>
        <taxon>Ixodidae</taxon>
        <taxon>Amblyomminae</taxon>
        <taxon>Amblyomma</taxon>
    </lineage>
</organism>